<evidence type="ECO:0000313" key="1">
    <source>
        <dbReference type="EMBL" id="KKB63256.1"/>
    </source>
</evidence>
<dbReference type="EMBL" id="LAQU01000011">
    <property type="protein sequence ID" value="KKB63256.1"/>
    <property type="molecule type" value="Genomic_DNA"/>
</dbReference>
<dbReference type="Pfam" id="PF09694">
    <property type="entry name" value="Gcw_chp"/>
    <property type="match status" value="1"/>
</dbReference>
<reference evidence="1 2" key="1">
    <citation type="submission" date="2015-03" db="EMBL/GenBank/DDBJ databases">
        <title>Draft Genome Sequence of Burkholderia andropogonis type strain ICMP2807, isolated from Sorghum bicolor.</title>
        <authorList>
            <person name="Lopes-Santos L."/>
            <person name="Castro D.B."/>
            <person name="Ottoboni L.M."/>
            <person name="Park D."/>
            <person name="Weirc B.S."/>
            <person name="Destefano S.A."/>
        </authorList>
    </citation>
    <scope>NUCLEOTIDE SEQUENCE [LARGE SCALE GENOMIC DNA]</scope>
    <source>
        <strain evidence="1 2">ICMP2807</strain>
    </source>
</reference>
<dbReference type="AlphaFoldDB" id="A0A0F5JZE4"/>
<dbReference type="STRING" id="28092.WM40_12130"/>
<dbReference type="RefSeq" id="WP_024903132.1">
    <property type="nucleotide sequence ID" value="NZ_CADFGU010000007.1"/>
</dbReference>
<dbReference type="PATRIC" id="fig|28092.6.peg.2851"/>
<keyword evidence="2" id="KW-1185">Reference proteome</keyword>
<organism evidence="1 2">
    <name type="scientific">Robbsia andropogonis</name>
    <dbReference type="NCBI Taxonomy" id="28092"/>
    <lineage>
        <taxon>Bacteria</taxon>
        <taxon>Pseudomonadati</taxon>
        <taxon>Pseudomonadota</taxon>
        <taxon>Betaproteobacteria</taxon>
        <taxon>Burkholderiales</taxon>
        <taxon>Burkholderiaceae</taxon>
        <taxon>Robbsia</taxon>
    </lineage>
</organism>
<dbReference type="InterPro" id="IPR010239">
    <property type="entry name" value="CHP02001"/>
</dbReference>
<dbReference type="OrthoDB" id="9149051at2"/>
<dbReference type="Proteomes" id="UP000033618">
    <property type="component" value="Unassembled WGS sequence"/>
</dbReference>
<proteinExistence type="predicted"/>
<accession>A0A0F5JZE4</accession>
<gene>
    <name evidence="1" type="ORF">WM40_12130</name>
</gene>
<sequence length="295" mass="32360">MDTQYLRFVLLIVIILITGTSAYADDNVEIASYSIDRKISLLSDIRTRGTSDSLSGPGARLEIDVAHQSGLIALAEINNVSKKVMTGGDGVGMLFAVGWRTGNPEKWHFGIGLAAEVFPGAQFSAPHSIDLDTGTPGDQRTTNYNTDYAVLEIGYGNLQGRIINVISRTYRGADTGGVCGAMLQYSSDPTKALECYARGDHGSRGTWLFDLDYKYPIRSDTTITVHGGYQKVANFPEADSFDYSIGVSHVRWGIEWQAAWTGAIVRTRELYLVQDGDSTKRTYRPTLVVSATYRF</sequence>
<comment type="caution">
    <text evidence="1">The sequence shown here is derived from an EMBL/GenBank/DDBJ whole genome shotgun (WGS) entry which is preliminary data.</text>
</comment>
<name>A0A0F5JZE4_9BURK</name>
<protein>
    <submittedName>
        <fullName evidence="1">Uncharacterized protein</fullName>
    </submittedName>
</protein>
<evidence type="ECO:0000313" key="2">
    <source>
        <dbReference type="Proteomes" id="UP000033618"/>
    </source>
</evidence>